<evidence type="ECO:0000313" key="1">
    <source>
        <dbReference type="EMBL" id="KAF1689967.1"/>
    </source>
</evidence>
<name>A0A921NWM0_9GAMM</name>
<protein>
    <submittedName>
        <fullName evidence="1">Uncharacterized protein</fullName>
    </submittedName>
</protein>
<dbReference type="AlphaFoldDB" id="A0A921NWM0"/>
<keyword evidence="2" id="KW-1185">Reference proteome</keyword>
<accession>A0A921NWM0</accession>
<dbReference type="Proteomes" id="UP000717981">
    <property type="component" value="Unassembled WGS sequence"/>
</dbReference>
<dbReference type="EMBL" id="PDWK01000012">
    <property type="protein sequence ID" value="KAF1689967.1"/>
    <property type="molecule type" value="Genomic_DNA"/>
</dbReference>
<gene>
    <name evidence="1" type="ORF">CR938_03790</name>
</gene>
<reference evidence="1" key="1">
    <citation type="submission" date="2017-10" db="EMBL/GenBank/DDBJ databases">
        <title>Whole genome sequencing of members of genus Pseudoxanthomonas.</title>
        <authorList>
            <person name="Kumar S."/>
            <person name="Bansal K."/>
            <person name="Kaur A."/>
            <person name="Patil P."/>
            <person name="Sharma S."/>
            <person name="Patil P.B."/>
        </authorList>
    </citation>
    <scope>NUCLEOTIDE SEQUENCE</scope>
    <source>
        <strain evidence="1">DSM 22914</strain>
    </source>
</reference>
<proteinExistence type="predicted"/>
<dbReference type="RefSeq" id="WP_162123731.1">
    <property type="nucleotide sequence ID" value="NZ_PDWK01000012.1"/>
</dbReference>
<dbReference type="OrthoDB" id="9991878at2"/>
<evidence type="ECO:0000313" key="2">
    <source>
        <dbReference type="Proteomes" id="UP000717981"/>
    </source>
</evidence>
<sequence>MRFIGGPLHGREQACHAVPETFTVIHQGTDFTYQRRRLACDADDAPTIAVYAPPAMSPEALHQALERFQSGAESWRS</sequence>
<organism evidence="1 2">
    <name type="scientific">Pseudoxanthomonas taiwanensis</name>
    <dbReference type="NCBI Taxonomy" id="176598"/>
    <lineage>
        <taxon>Bacteria</taxon>
        <taxon>Pseudomonadati</taxon>
        <taxon>Pseudomonadota</taxon>
        <taxon>Gammaproteobacteria</taxon>
        <taxon>Lysobacterales</taxon>
        <taxon>Lysobacteraceae</taxon>
        <taxon>Pseudoxanthomonas</taxon>
    </lineage>
</organism>
<comment type="caution">
    <text evidence="1">The sequence shown here is derived from an EMBL/GenBank/DDBJ whole genome shotgun (WGS) entry which is preliminary data.</text>
</comment>